<dbReference type="EMBL" id="VXIS01000165">
    <property type="protein sequence ID" value="KAA8899493.1"/>
    <property type="molecule type" value="Genomic_DNA"/>
</dbReference>
<dbReference type="AlphaFoldDB" id="A0A5J5EP83"/>
<comment type="caution">
    <text evidence="6">The sequence shown here is derived from an EMBL/GenBank/DDBJ whole genome shotgun (WGS) entry which is preliminary data.</text>
</comment>
<gene>
    <name evidence="7" type="ORF">FN846DRAFT_782255</name>
    <name evidence="6" type="ORF">FN846DRAFT_782298</name>
</gene>
<protein>
    <submittedName>
        <fullName evidence="6">Putative heat shock protein Hsp30/Hsp42</fullName>
    </submittedName>
</protein>
<feature type="compositionally biased region" description="Basic and acidic residues" evidence="4">
    <location>
        <begin position="91"/>
        <end position="106"/>
    </location>
</feature>
<evidence type="ECO:0000259" key="5">
    <source>
        <dbReference type="PROSITE" id="PS01031"/>
    </source>
</evidence>
<dbReference type="PANTHER" id="PTHR11527">
    <property type="entry name" value="HEAT-SHOCK PROTEIN 20 FAMILY MEMBER"/>
    <property type="match status" value="1"/>
</dbReference>
<dbReference type="InterPro" id="IPR008978">
    <property type="entry name" value="HSP20-like_chaperone"/>
</dbReference>
<feature type="region of interest" description="Disordered" evidence="4">
    <location>
        <begin position="81"/>
        <end position="112"/>
    </location>
</feature>
<dbReference type="CDD" id="cd06464">
    <property type="entry name" value="ACD_sHsps-like"/>
    <property type="match status" value="1"/>
</dbReference>
<dbReference type="Gene3D" id="2.60.40.790">
    <property type="match status" value="1"/>
</dbReference>
<dbReference type="InterPro" id="IPR031107">
    <property type="entry name" value="Small_HSP"/>
</dbReference>
<dbReference type="InterPro" id="IPR002068">
    <property type="entry name" value="A-crystallin/Hsp20_dom"/>
</dbReference>
<evidence type="ECO:0000313" key="6">
    <source>
        <dbReference type="EMBL" id="KAA8899485.1"/>
    </source>
</evidence>
<dbReference type="OrthoDB" id="1431247at2759"/>
<evidence type="ECO:0000313" key="8">
    <source>
        <dbReference type="Proteomes" id="UP000326924"/>
    </source>
</evidence>
<dbReference type="FunCoup" id="A0A5J5EP83">
    <property type="interactions" value="1049"/>
</dbReference>
<evidence type="ECO:0000256" key="1">
    <source>
        <dbReference type="ARBA" id="ARBA00023016"/>
    </source>
</evidence>
<feature type="domain" description="SHSP" evidence="5">
    <location>
        <begin position="25"/>
        <end position="167"/>
    </location>
</feature>
<dbReference type="SUPFAM" id="SSF49764">
    <property type="entry name" value="HSP20-like chaperones"/>
    <property type="match status" value="1"/>
</dbReference>
<evidence type="ECO:0000256" key="4">
    <source>
        <dbReference type="SAM" id="MobiDB-lite"/>
    </source>
</evidence>
<evidence type="ECO:0000256" key="3">
    <source>
        <dbReference type="RuleBase" id="RU003616"/>
    </source>
</evidence>
<comment type="similarity">
    <text evidence="2 3">Belongs to the small heat shock protein (HSP20) family.</text>
</comment>
<accession>A0A5J5EP83</accession>
<dbReference type="PROSITE" id="PS01031">
    <property type="entry name" value="SHSP"/>
    <property type="match status" value="1"/>
</dbReference>
<dbReference type="EMBL" id="VXIS01000165">
    <property type="protein sequence ID" value="KAA8899485.1"/>
    <property type="molecule type" value="Genomic_DNA"/>
</dbReference>
<keyword evidence="1 6" id="KW-0346">Stress response</keyword>
<evidence type="ECO:0000256" key="2">
    <source>
        <dbReference type="PROSITE-ProRule" id="PRU00285"/>
    </source>
</evidence>
<dbReference type="Proteomes" id="UP000326924">
    <property type="component" value="Unassembled WGS sequence"/>
</dbReference>
<organism evidence="6 8">
    <name type="scientific">Sphaerosporella brunnea</name>
    <dbReference type="NCBI Taxonomy" id="1250544"/>
    <lineage>
        <taxon>Eukaryota</taxon>
        <taxon>Fungi</taxon>
        <taxon>Dikarya</taxon>
        <taxon>Ascomycota</taxon>
        <taxon>Pezizomycotina</taxon>
        <taxon>Pezizomycetes</taxon>
        <taxon>Pezizales</taxon>
        <taxon>Pyronemataceae</taxon>
        <taxon>Sphaerosporella</taxon>
    </lineage>
</organism>
<sequence>MASSLLSTFNDPLFRALVQAEPENTSGQPFQPKFDVYETPNAYVLEGELPGLKDKKSLEIEFTDNQTVVIAGKIDKPTILVEPQPPEQQVEEDKPERQAQTEEIQPRKKKAKKPKCWVSERAYGPFRRIFRFPQTVDTDNAKASLQDGVLELIVPKKVAEKKKIEVE</sequence>
<keyword evidence="8" id="KW-1185">Reference proteome</keyword>
<dbReference type="InParanoid" id="A0A5J5EP83"/>
<proteinExistence type="inferred from homology"/>
<name>A0A5J5EP83_9PEZI</name>
<reference evidence="6 8" key="1">
    <citation type="submission" date="2019-09" db="EMBL/GenBank/DDBJ databases">
        <title>Draft genome of the ectomycorrhizal ascomycete Sphaerosporella brunnea.</title>
        <authorList>
            <consortium name="DOE Joint Genome Institute"/>
            <person name="Benucci G.M."/>
            <person name="Marozzi G."/>
            <person name="Antonielli L."/>
            <person name="Sanchez S."/>
            <person name="Marco P."/>
            <person name="Wang X."/>
            <person name="Falini L.B."/>
            <person name="Barry K."/>
            <person name="Haridas S."/>
            <person name="Lipzen A."/>
            <person name="Labutti K."/>
            <person name="Grigoriev I.V."/>
            <person name="Murat C."/>
            <person name="Martin F."/>
            <person name="Albertini E."/>
            <person name="Donnini D."/>
            <person name="Bonito G."/>
        </authorList>
    </citation>
    <scope>NUCLEOTIDE SEQUENCE [LARGE SCALE GENOMIC DNA]</scope>
    <source>
        <strain evidence="6 8">Sb_GMNB300</strain>
    </source>
</reference>
<dbReference type="Pfam" id="PF00011">
    <property type="entry name" value="HSP20"/>
    <property type="match status" value="1"/>
</dbReference>
<evidence type="ECO:0000313" key="7">
    <source>
        <dbReference type="EMBL" id="KAA8899493.1"/>
    </source>
</evidence>